<name>A0A6V7U6L3_MELEN</name>
<gene>
    <name evidence="1" type="ORF">MENT_LOCUS9003</name>
</gene>
<proteinExistence type="predicted"/>
<evidence type="ECO:0000313" key="2">
    <source>
        <dbReference type="Proteomes" id="UP000580250"/>
    </source>
</evidence>
<organism evidence="1 2">
    <name type="scientific">Meloidogyne enterolobii</name>
    <name type="common">Root-knot nematode worm</name>
    <name type="synonym">Meloidogyne mayaguensis</name>
    <dbReference type="NCBI Taxonomy" id="390850"/>
    <lineage>
        <taxon>Eukaryota</taxon>
        <taxon>Metazoa</taxon>
        <taxon>Ecdysozoa</taxon>
        <taxon>Nematoda</taxon>
        <taxon>Chromadorea</taxon>
        <taxon>Rhabditida</taxon>
        <taxon>Tylenchina</taxon>
        <taxon>Tylenchomorpha</taxon>
        <taxon>Tylenchoidea</taxon>
        <taxon>Meloidogynidae</taxon>
        <taxon>Meloidogyninae</taxon>
        <taxon>Meloidogyne</taxon>
    </lineage>
</organism>
<evidence type="ECO:0000313" key="1">
    <source>
        <dbReference type="EMBL" id="CAD2147506.1"/>
    </source>
</evidence>
<reference evidence="1 2" key="1">
    <citation type="submission" date="2020-08" db="EMBL/GenBank/DDBJ databases">
        <authorList>
            <person name="Koutsovoulos G."/>
            <person name="Danchin GJ E."/>
        </authorList>
    </citation>
    <scope>NUCLEOTIDE SEQUENCE [LARGE SCALE GENOMIC DNA]</scope>
</reference>
<comment type="caution">
    <text evidence="1">The sequence shown here is derived from an EMBL/GenBank/DDBJ whole genome shotgun (WGS) entry which is preliminary data.</text>
</comment>
<protein>
    <submittedName>
        <fullName evidence="1">Uncharacterized protein</fullName>
    </submittedName>
</protein>
<dbReference type="Proteomes" id="UP000580250">
    <property type="component" value="Unassembled WGS sequence"/>
</dbReference>
<accession>A0A6V7U6L3</accession>
<sequence>MTSQIDLCENYIFGYSISTNLLRNSSHCFVNPIPSKEFNVKGTRELYKEDDWKKYSHFARPIMLGIISKLKY</sequence>
<dbReference type="AlphaFoldDB" id="A0A6V7U6L3"/>
<dbReference type="EMBL" id="CAJEWN010000039">
    <property type="protein sequence ID" value="CAD2147506.1"/>
    <property type="molecule type" value="Genomic_DNA"/>
</dbReference>